<evidence type="ECO:0000313" key="2">
    <source>
        <dbReference type="EMBL" id="AXK61151.1"/>
    </source>
</evidence>
<protein>
    <submittedName>
        <fullName evidence="2">Uncharacterized protein</fullName>
    </submittedName>
</protein>
<keyword evidence="3" id="KW-1185">Reference proteome</keyword>
<keyword evidence="1" id="KW-0732">Signal</keyword>
<evidence type="ECO:0000256" key="1">
    <source>
        <dbReference type="SAM" id="SignalP"/>
    </source>
</evidence>
<gene>
    <name evidence="2" type="ORF">C0J27_05470</name>
</gene>
<dbReference type="EMBL" id="CP025544">
    <property type="protein sequence ID" value="AXK61151.1"/>
    <property type="molecule type" value="Genomic_DNA"/>
</dbReference>
<dbReference type="Proteomes" id="UP000254834">
    <property type="component" value="Chromosome"/>
</dbReference>
<feature type="signal peptide" evidence="1">
    <location>
        <begin position="1"/>
        <end position="22"/>
    </location>
</feature>
<accession>A0A345ZCY4</accession>
<reference evidence="2 3" key="1">
    <citation type="submission" date="2017-12" db="EMBL/GenBank/DDBJ databases">
        <title>Chromulinavorax destructans is a abundant pathogen of dominant heterotrophic picoflagllates.</title>
        <authorList>
            <person name="Deeg C.M."/>
            <person name="Zimmer M."/>
            <person name="Suttle C.A."/>
        </authorList>
    </citation>
    <scope>NUCLEOTIDE SEQUENCE [LARGE SCALE GENOMIC DNA]</scope>
    <source>
        <strain evidence="2 3">SeV1</strain>
    </source>
</reference>
<dbReference type="RefSeq" id="WP_115586166.1">
    <property type="nucleotide sequence ID" value="NZ_CP025544.1"/>
</dbReference>
<organism evidence="2 3">
    <name type="scientific">Candidatus Chromulinivorax destructor</name>
    <dbReference type="NCBI Taxonomy" id="2066483"/>
    <lineage>
        <taxon>Bacteria</taxon>
        <taxon>Candidatus Babelota</taxon>
        <taxon>Candidatus Babeliae</taxon>
        <taxon>Candidatus Babeliales</taxon>
        <taxon>Candidatus Chromulinivoraceae</taxon>
        <taxon>Candidatus Chromulinivorax</taxon>
    </lineage>
</organism>
<proteinExistence type="predicted"/>
<name>A0A345ZCY4_9BACT</name>
<dbReference type="KEGG" id="cdes:C0J27_05470"/>
<evidence type="ECO:0000313" key="3">
    <source>
        <dbReference type="Proteomes" id="UP000254834"/>
    </source>
</evidence>
<dbReference type="AlphaFoldDB" id="A0A345ZCY4"/>
<feature type="chain" id="PRO_5016740422" evidence="1">
    <location>
        <begin position="23"/>
        <end position="257"/>
    </location>
</feature>
<sequence>MKKHYITLGLLICILSTYVTQASVDANLWFPSTNPEHFRNTFDGDTKSSLDIAAIMNNEKPLTQIEKEVAIDYAIIFNGDIDFQDAFKVYMIEKFGNHLEKSRFYEKNLKILMSDIEFRYAYQTNLEILKLSQSDEQCTVNAFQLYFEMLLFQLFVPNFLDNIAHIEYSNKNISLPPRMLVSRFIRYYRHHQDDQQKLAEKFYPLLKKIDQVSFDILSNMTEKNKTSEYLQIYQTQNFQDLLHHMATSTHASTVQAN</sequence>